<evidence type="ECO:0000313" key="5">
    <source>
        <dbReference type="WBParaSite" id="ACRNAN_Path_1333.g5240.t2"/>
    </source>
</evidence>
<keyword evidence="1" id="KW-0677">Repeat</keyword>
<dbReference type="PANTHER" id="PTHR24126">
    <property type="entry name" value="ANKYRIN REPEAT, PH AND SEC7 DOMAIN CONTAINING PROTEIN SECG-RELATED"/>
    <property type="match status" value="1"/>
</dbReference>
<feature type="repeat" description="ANK" evidence="3">
    <location>
        <begin position="256"/>
        <end position="289"/>
    </location>
</feature>
<dbReference type="InterPro" id="IPR002110">
    <property type="entry name" value="Ankyrin_rpt"/>
</dbReference>
<dbReference type="Proteomes" id="UP000887540">
    <property type="component" value="Unplaced"/>
</dbReference>
<name>A0A914BZ29_9BILA</name>
<reference evidence="5" key="1">
    <citation type="submission" date="2022-11" db="UniProtKB">
        <authorList>
            <consortium name="WormBaseParasite"/>
        </authorList>
    </citation>
    <scope>IDENTIFICATION</scope>
</reference>
<dbReference type="Pfam" id="PF12796">
    <property type="entry name" value="Ank_2"/>
    <property type="match status" value="3"/>
</dbReference>
<dbReference type="Gene3D" id="1.25.40.20">
    <property type="entry name" value="Ankyrin repeat-containing domain"/>
    <property type="match status" value="4"/>
</dbReference>
<dbReference type="SMART" id="SM00248">
    <property type="entry name" value="ANK"/>
    <property type="match status" value="11"/>
</dbReference>
<keyword evidence="2 3" id="KW-0040">ANK repeat</keyword>
<dbReference type="PROSITE" id="PS50297">
    <property type="entry name" value="ANK_REP_REGION"/>
    <property type="match status" value="2"/>
</dbReference>
<evidence type="ECO:0000256" key="3">
    <source>
        <dbReference type="PROSITE-ProRule" id="PRU00023"/>
    </source>
</evidence>
<dbReference type="WBParaSite" id="ACRNAN_Path_1333.g5240.t2">
    <property type="protein sequence ID" value="ACRNAN_Path_1333.g5240.t2"/>
    <property type="gene ID" value="ACRNAN_Path_1333.g5240"/>
</dbReference>
<dbReference type="PROSITE" id="PS50088">
    <property type="entry name" value="ANK_REPEAT"/>
    <property type="match status" value="3"/>
</dbReference>
<accession>A0A914BZ29</accession>
<dbReference type="SUPFAM" id="SSF48403">
    <property type="entry name" value="Ankyrin repeat"/>
    <property type="match status" value="2"/>
</dbReference>
<evidence type="ECO:0000256" key="2">
    <source>
        <dbReference type="ARBA" id="ARBA00023043"/>
    </source>
</evidence>
<dbReference type="PANTHER" id="PTHR24126:SF14">
    <property type="entry name" value="ANK_REP_REGION DOMAIN-CONTAINING PROTEIN"/>
    <property type="match status" value="1"/>
</dbReference>
<keyword evidence="4" id="KW-1185">Reference proteome</keyword>
<protein>
    <submittedName>
        <fullName evidence="5">Ankyrin repeat protein</fullName>
    </submittedName>
</protein>
<evidence type="ECO:0000313" key="4">
    <source>
        <dbReference type="Proteomes" id="UP000887540"/>
    </source>
</evidence>
<feature type="repeat" description="ANK" evidence="3">
    <location>
        <begin position="289"/>
        <end position="321"/>
    </location>
</feature>
<proteinExistence type="predicted"/>
<sequence>MQNNYDFVLTTIRLIQQDKIVKLLLDNNADVHAVDAYGNTVFHYAIRSGNIEIVKTLVEHIGMLCKKNAEQRDPLQISVEHGNKEITNYLLDKLSDSHTKNPDLVHIAAMKGYAGIIQLLYDATLHNQREAIATLKTIGANHEANDYLGYTPLLCAALRDNIEVFEDLWEYCCKTKVSLFGNSVVMVAVKNVKNDSINCLKFMIDKIKNDEIMSKMFMLPNLRLNTPLHVVAEAGNIEVFKMIKDHYTNIYMRNIFLQTPLHLAVLKGHVNLVTELLNKSTYGVNLKDRHQTPLILAIKANSSKIISLLLKHGASDLTLDLLNLAIREGKLEALKELLKTPLIDQEDFYPLHVAIENKQIDVIKMLLNLDTKKVKIITDKVLDIYGTKMTCLDYALKRKYEEGVKAILEILCTKDKQNITYRILWQKLMYRRESHNGYYSPIQMMILYMPNMANYVFTKCISENDEKKEYTYDFLEDIYYMPNAK</sequence>
<feature type="repeat" description="ANK" evidence="3">
    <location>
        <begin position="37"/>
        <end position="60"/>
    </location>
</feature>
<dbReference type="AlphaFoldDB" id="A0A914BZ29"/>
<organism evidence="4 5">
    <name type="scientific">Acrobeloides nanus</name>
    <dbReference type="NCBI Taxonomy" id="290746"/>
    <lineage>
        <taxon>Eukaryota</taxon>
        <taxon>Metazoa</taxon>
        <taxon>Ecdysozoa</taxon>
        <taxon>Nematoda</taxon>
        <taxon>Chromadorea</taxon>
        <taxon>Rhabditida</taxon>
        <taxon>Tylenchina</taxon>
        <taxon>Cephalobomorpha</taxon>
        <taxon>Cephaloboidea</taxon>
        <taxon>Cephalobidae</taxon>
        <taxon>Acrobeloides</taxon>
    </lineage>
</organism>
<evidence type="ECO:0000256" key="1">
    <source>
        <dbReference type="ARBA" id="ARBA00022737"/>
    </source>
</evidence>
<dbReference type="InterPro" id="IPR036770">
    <property type="entry name" value="Ankyrin_rpt-contain_sf"/>
</dbReference>